<dbReference type="GeneID" id="113831945"/>
<evidence type="ECO:0000256" key="7">
    <source>
        <dbReference type="ARBA" id="ARBA00023180"/>
    </source>
</evidence>
<feature type="domain" description="Ig-like" evidence="11">
    <location>
        <begin position="218"/>
        <end position="305"/>
    </location>
</feature>
<dbReference type="InterPro" id="IPR011161">
    <property type="entry name" value="MHC_I-like_Ag-recog"/>
</dbReference>
<dbReference type="InterPro" id="IPR037055">
    <property type="entry name" value="MHC_I-like_Ag-recog_sf"/>
</dbReference>
<dbReference type="FunFam" id="3.30.500.10:FF:000003">
    <property type="entry name" value="IgG receptor FcRn large subunit p51"/>
    <property type="match status" value="1"/>
</dbReference>
<dbReference type="InterPro" id="IPR001039">
    <property type="entry name" value="MHC_I_a_a1/a2"/>
</dbReference>
<keyword evidence="9" id="KW-0175">Coiled coil</keyword>
<evidence type="ECO:0000256" key="1">
    <source>
        <dbReference type="ARBA" id="ARBA00004609"/>
    </source>
</evidence>
<dbReference type="Gene3D" id="2.60.40.10">
    <property type="entry name" value="Immunoglobulins"/>
    <property type="match status" value="1"/>
</dbReference>
<dbReference type="InterPro" id="IPR050208">
    <property type="entry name" value="MHC_class-I_related"/>
</dbReference>
<dbReference type="SMART" id="SM00407">
    <property type="entry name" value="IGc1"/>
    <property type="match status" value="1"/>
</dbReference>
<evidence type="ECO:0000256" key="10">
    <source>
        <dbReference type="SAM" id="Phobius"/>
    </source>
</evidence>
<keyword evidence="12" id="KW-1185">Reference proteome</keyword>
<dbReference type="Pfam" id="PF07654">
    <property type="entry name" value="C1-set"/>
    <property type="match status" value="1"/>
</dbReference>
<dbReference type="GO" id="GO:0009897">
    <property type="term" value="C:external side of plasma membrane"/>
    <property type="evidence" value="ECO:0007669"/>
    <property type="project" value="TreeGrafter"/>
</dbReference>
<dbReference type="Proteomes" id="UP001108280">
    <property type="component" value="Unplaced"/>
</dbReference>
<keyword evidence="7" id="KW-0325">Glycoprotein</keyword>
<evidence type="ECO:0000256" key="9">
    <source>
        <dbReference type="SAM" id="Coils"/>
    </source>
</evidence>
<evidence type="ECO:0000259" key="11">
    <source>
        <dbReference type="PROSITE" id="PS50835"/>
    </source>
</evidence>
<evidence type="ECO:0000256" key="2">
    <source>
        <dbReference type="ARBA" id="ARBA00022475"/>
    </source>
</evidence>
<evidence type="ECO:0000256" key="3">
    <source>
        <dbReference type="ARBA" id="ARBA00022622"/>
    </source>
</evidence>
<keyword evidence="5 10" id="KW-0472">Membrane</keyword>
<evidence type="ECO:0000313" key="12">
    <source>
        <dbReference type="Proteomes" id="UP001108280"/>
    </source>
</evidence>
<dbReference type="InterPro" id="IPR036179">
    <property type="entry name" value="Ig-like_dom_sf"/>
</dbReference>
<sequence length="342" mass="37843">MLGITGTDCVQSLKAELTVEATNVSAVLLSLPPSETHTLRYELTAVSPEDSGQPPVRILIYVDDELFLCYKGDSRQAGPCGPRIKGHAGAETWTRETENLLQKKEEQLRRMLAVLTNQQGHNEGFHTLQETLGCELQRNRSTGGFWRFGYDGQDSLVFDQKILRWAMAVPSTQQTKMVWETHAPRDDEVKAFLEDGCPDQLQAFLASLKKFPLVTGPPEVKVTSRKYPVGRITLTCWAFNLCSRVATLTWLWDGKPVQQQTFGPGTILPSGDETYQTWVSIWILPGQEPEFTCHLRHHTHDVKVPAASGRATKNLRDATSSAAASTVSALLTVLVVVLAGAK</sequence>
<name>A0A9J7KG22_CRIGR</name>
<keyword evidence="3" id="KW-0449">Lipoprotein</keyword>
<dbReference type="GO" id="GO:0006955">
    <property type="term" value="P:immune response"/>
    <property type="evidence" value="ECO:0007669"/>
    <property type="project" value="TreeGrafter"/>
</dbReference>
<comment type="subcellular location">
    <subcellularLocation>
        <location evidence="1">Cell membrane</location>
        <topology evidence="1">Lipid-anchor</topology>
        <topology evidence="1">GPI-anchor</topology>
    </subcellularLocation>
</comment>
<dbReference type="SUPFAM" id="SSF54452">
    <property type="entry name" value="MHC antigen-recognition domain"/>
    <property type="match status" value="1"/>
</dbReference>
<dbReference type="PRINTS" id="PR01638">
    <property type="entry name" value="MHCCLASSI"/>
</dbReference>
<dbReference type="OrthoDB" id="9449998at2759"/>
<dbReference type="Pfam" id="PF00129">
    <property type="entry name" value="MHC_I"/>
    <property type="match status" value="1"/>
</dbReference>
<dbReference type="FunFam" id="2.60.40.10:FF:000204">
    <property type="entry name" value="Major histocompatibility complex, class I-related protein"/>
    <property type="match status" value="1"/>
</dbReference>
<keyword evidence="10" id="KW-1133">Transmembrane helix</keyword>
<evidence type="ECO:0000256" key="4">
    <source>
        <dbReference type="ARBA" id="ARBA00022729"/>
    </source>
</evidence>
<dbReference type="SUPFAM" id="SSF48726">
    <property type="entry name" value="Immunoglobulin"/>
    <property type="match status" value="1"/>
</dbReference>
<keyword evidence="10" id="KW-0812">Transmembrane</keyword>
<dbReference type="InterPro" id="IPR003597">
    <property type="entry name" value="Ig_C1-set"/>
</dbReference>
<dbReference type="GO" id="GO:0005615">
    <property type="term" value="C:extracellular space"/>
    <property type="evidence" value="ECO:0007669"/>
    <property type="project" value="TreeGrafter"/>
</dbReference>
<evidence type="ECO:0000256" key="6">
    <source>
        <dbReference type="ARBA" id="ARBA00023157"/>
    </source>
</evidence>
<keyword evidence="6" id="KW-1015">Disulfide bond</keyword>
<dbReference type="PANTHER" id="PTHR16675">
    <property type="entry name" value="MHC CLASS I-RELATED"/>
    <property type="match status" value="1"/>
</dbReference>
<dbReference type="PROSITE" id="PS50835">
    <property type="entry name" value="IG_LIKE"/>
    <property type="match status" value="1"/>
</dbReference>
<dbReference type="AlphaFoldDB" id="A0A9J7KG22"/>
<dbReference type="InterPro" id="IPR011162">
    <property type="entry name" value="MHC_I/II-like_Ag-recog"/>
</dbReference>
<evidence type="ECO:0000313" key="13">
    <source>
        <dbReference type="RefSeq" id="XP_035309784.1"/>
    </source>
</evidence>
<dbReference type="Gene3D" id="3.30.500.10">
    <property type="entry name" value="MHC class I-like antigen recognition-like"/>
    <property type="match status" value="1"/>
</dbReference>
<organism evidence="12 13">
    <name type="scientific">Cricetulus griseus</name>
    <name type="common">Chinese hamster</name>
    <name type="synonym">Cricetulus barabensis griseus</name>
    <dbReference type="NCBI Taxonomy" id="10029"/>
    <lineage>
        <taxon>Eukaryota</taxon>
        <taxon>Metazoa</taxon>
        <taxon>Chordata</taxon>
        <taxon>Craniata</taxon>
        <taxon>Vertebrata</taxon>
        <taxon>Euteleostomi</taxon>
        <taxon>Mammalia</taxon>
        <taxon>Eutheria</taxon>
        <taxon>Euarchontoglires</taxon>
        <taxon>Glires</taxon>
        <taxon>Rodentia</taxon>
        <taxon>Myomorpha</taxon>
        <taxon>Muroidea</taxon>
        <taxon>Cricetidae</taxon>
        <taxon>Cricetinae</taxon>
        <taxon>Cricetulus</taxon>
    </lineage>
</organism>
<keyword evidence="2" id="KW-1003">Cell membrane</keyword>
<comment type="similarity">
    <text evidence="8">Belongs to the MHC class I family.</text>
</comment>
<keyword evidence="3" id="KW-0336">GPI-anchor</keyword>
<keyword evidence="4" id="KW-0732">Signal</keyword>
<evidence type="ECO:0000256" key="8">
    <source>
        <dbReference type="RuleBase" id="RU004439"/>
    </source>
</evidence>
<dbReference type="KEGG" id="cge:113831945"/>
<dbReference type="InterPro" id="IPR007110">
    <property type="entry name" value="Ig-like_dom"/>
</dbReference>
<dbReference type="PANTHER" id="PTHR16675:SF139">
    <property type="entry name" value="MHC CLASS I-LIKE PROTEIN MILL1"/>
    <property type="match status" value="1"/>
</dbReference>
<dbReference type="RefSeq" id="XP_035309784.1">
    <property type="nucleotide sequence ID" value="XM_035453893.1"/>
</dbReference>
<reference evidence="13" key="1">
    <citation type="submission" date="2025-08" db="UniProtKB">
        <authorList>
            <consortium name="RefSeq"/>
        </authorList>
    </citation>
    <scope>IDENTIFICATION</scope>
    <source>
        <strain evidence="13">17A/GY</strain>
        <tissue evidence="13">Liver</tissue>
    </source>
</reference>
<accession>A0A9J7KG22</accession>
<feature type="transmembrane region" description="Helical" evidence="10">
    <location>
        <begin position="322"/>
        <end position="341"/>
    </location>
</feature>
<protein>
    <submittedName>
        <fullName evidence="13">Hereditary hemochromatosis protein homolog isoform X2</fullName>
    </submittedName>
</protein>
<evidence type="ECO:0000256" key="5">
    <source>
        <dbReference type="ARBA" id="ARBA00023136"/>
    </source>
</evidence>
<feature type="coiled-coil region" evidence="9">
    <location>
        <begin position="90"/>
        <end position="118"/>
    </location>
</feature>
<proteinExistence type="inferred from homology"/>
<dbReference type="InterPro" id="IPR013783">
    <property type="entry name" value="Ig-like_fold"/>
</dbReference>
<gene>
    <name evidence="13" type="primary">LOC113831945</name>
</gene>